<dbReference type="Gene3D" id="3.40.50.720">
    <property type="entry name" value="NAD(P)-binding Rossmann-like Domain"/>
    <property type="match status" value="1"/>
</dbReference>
<dbReference type="PANTHER" id="PTHR35330">
    <property type="entry name" value="SIROHEME BIOSYNTHESIS PROTEIN MET8"/>
    <property type="match status" value="1"/>
</dbReference>
<keyword evidence="8" id="KW-1185">Reference proteome</keyword>
<dbReference type="UniPathway" id="UPA00262">
    <property type="reaction ID" value="UER00222"/>
</dbReference>
<dbReference type="SUPFAM" id="SSF51735">
    <property type="entry name" value="NAD(P)-binding Rossmann-fold domains"/>
    <property type="match status" value="1"/>
</dbReference>
<feature type="region of interest" description="Disordered" evidence="6">
    <location>
        <begin position="98"/>
        <end position="126"/>
    </location>
</feature>
<dbReference type="InterPro" id="IPR028161">
    <property type="entry name" value="Met8-like"/>
</dbReference>
<keyword evidence="3" id="KW-0560">Oxidoreductase</keyword>
<dbReference type="AlphaFoldDB" id="M0MWD8"/>
<evidence type="ECO:0000256" key="4">
    <source>
        <dbReference type="ARBA" id="ARBA00023027"/>
    </source>
</evidence>
<dbReference type="STRING" id="1227456.C450_17803"/>
<evidence type="ECO:0000256" key="1">
    <source>
        <dbReference type="ARBA" id="ARBA00005010"/>
    </source>
</evidence>
<dbReference type="GO" id="GO:0004325">
    <property type="term" value="F:ferrochelatase activity"/>
    <property type="evidence" value="ECO:0007669"/>
    <property type="project" value="InterPro"/>
</dbReference>
<reference evidence="7 8" key="1">
    <citation type="journal article" date="2014" name="PLoS Genet.">
        <title>Phylogenetically driven sequencing of extremely halophilic archaea reveals strategies for static and dynamic osmo-response.</title>
        <authorList>
            <person name="Becker E.A."/>
            <person name="Seitzer P.M."/>
            <person name="Tritt A."/>
            <person name="Larsen D."/>
            <person name="Krusor M."/>
            <person name="Yao A.I."/>
            <person name="Wu D."/>
            <person name="Madern D."/>
            <person name="Eisen J.A."/>
            <person name="Darling A.E."/>
            <person name="Facciotti M.T."/>
        </authorList>
    </citation>
    <scope>NUCLEOTIDE SEQUENCE [LARGE SCALE GENOMIC DNA]</scope>
    <source>
        <strain evidence="7 8">DSM 8989</strain>
    </source>
</reference>
<feature type="compositionally biased region" description="Basic and acidic residues" evidence="6">
    <location>
        <begin position="210"/>
        <end position="220"/>
    </location>
</feature>
<dbReference type="PATRIC" id="fig|1227456.3.peg.3620"/>
<comment type="pathway">
    <text evidence="1">Porphyrin-containing compound metabolism; siroheme biosynthesis; sirohydrochlorin from precorrin-2: step 1/1.</text>
</comment>
<keyword evidence="4" id="KW-0520">NAD</keyword>
<evidence type="ECO:0000256" key="3">
    <source>
        <dbReference type="ARBA" id="ARBA00023002"/>
    </source>
</evidence>
<dbReference type="EC" id="1.3.1.76" evidence="2"/>
<dbReference type="OrthoDB" id="10510at2157"/>
<feature type="compositionally biased region" description="Acidic residues" evidence="6">
    <location>
        <begin position="109"/>
        <end position="122"/>
    </location>
</feature>
<dbReference type="InterPro" id="IPR036291">
    <property type="entry name" value="NAD(P)-bd_dom_sf"/>
</dbReference>
<name>M0MWD8_9EURY</name>
<evidence type="ECO:0000313" key="8">
    <source>
        <dbReference type="Proteomes" id="UP000011625"/>
    </source>
</evidence>
<dbReference type="Pfam" id="PF13241">
    <property type="entry name" value="NAD_binding_7"/>
    <property type="match status" value="1"/>
</dbReference>
<accession>M0MWD8</accession>
<feature type="region of interest" description="Disordered" evidence="6">
    <location>
        <begin position="210"/>
        <end position="236"/>
    </location>
</feature>
<dbReference type="PANTHER" id="PTHR35330:SF1">
    <property type="entry name" value="SIROHEME BIOSYNTHESIS PROTEIN MET8"/>
    <property type="match status" value="1"/>
</dbReference>
<protein>
    <recommendedName>
        <fullName evidence="2">precorrin-2 dehydrogenase</fullName>
        <ecNumber evidence="2">1.3.1.76</ecNumber>
    </recommendedName>
</protein>
<evidence type="ECO:0000313" key="7">
    <source>
        <dbReference type="EMBL" id="EMA49144.1"/>
    </source>
</evidence>
<keyword evidence="5" id="KW-0627">Porphyrin biosynthesis</keyword>
<dbReference type="SUPFAM" id="SSF75615">
    <property type="entry name" value="Siroheme synthase middle domains-like"/>
    <property type="match status" value="1"/>
</dbReference>
<comment type="caution">
    <text evidence="7">The sequence shown here is derived from an EMBL/GenBank/DDBJ whole genome shotgun (WGS) entry which is preliminary data.</text>
</comment>
<dbReference type="Gene3D" id="3.30.160.110">
    <property type="entry name" value="Siroheme synthase, domain 2"/>
    <property type="match status" value="1"/>
</dbReference>
<proteinExistence type="predicted"/>
<organism evidence="7 8">
    <name type="scientific">Halococcus salifodinae DSM 8989</name>
    <dbReference type="NCBI Taxonomy" id="1227456"/>
    <lineage>
        <taxon>Archaea</taxon>
        <taxon>Methanobacteriati</taxon>
        <taxon>Methanobacteriota</taxon>
        <taxon>Stenosarchaea group</taxon>
        <taxon>Halobacteria</taxon>
        <taxon>Halobacteriales</taxon>
        <taxon>Halococcaceae</taxon>
        <taxon>Halococcus</taxon>
    </lineage>
</organism>
<dbReference type="EMBL" id="AOME01000079">
    <property type="protein sequence ID" value="EMA49144.1"/>
    <property type="molecule type" value="Genomic_DNA"/>
</dbReference>
<evidence type="ECO:0000256" key="6">
    <source>
        <dbReference type="SAM" id="MobiDB-lite"/>
    </source>
</evidence>
<evidence type="ECO:0000256" key="5">
    <source>
        <dbReference type="ARBA" id="ARBA00023244"/>
    </source>
</evidence>
<dbReference type="GO" id="GO:0019354">
    <property type="term" value="P:siroheme biosynthetic process"/>
    <property type="evidence" value="ECO:0007669"/>
    <property type="project" value="UniProtKB-UniPathway"/>
</dbReference>
<gene>
    <name evidence="7" type="ORF">C450_17803</name>
</gene>
<evidence type="ECO:0000256" key="2">
    <source>
        <dbReference type="ARBA" id="ARBA00012400"/>
    </source>
</evidence>
<dbReference type="GO" id="GO:0043115">
    <property type="term" value="F:precorrin-2 dehydrogenase activity"/>
    <property type="evidence" value="ECO:0007669"/>
    <property type="project" value="UniProtKB-EC"/>
</dbReference>
<dbReference type="Proteomes" id="UP000011625">
    <property type="component" value="Unassembled WGS sequence"/>
</dbReference>
<sequence>MIPLLHDFTGATVLVFGGGSVGARKARRFAREAQVVVVSPSFAGDEFGGAERVRAAPDPTVVPDWFERTDPALAVAATDDDAVNDAIASAANERGVLLNRADRSKGGDADESNGEPTDDGDGGSDRYAREVVVPATVRDDPVTMAVATGGRSPALSRYLRERFEAEFADVGAMADLSGQLRTELRERGIGPSQRRAAIRAVVRSERVWKGLGDPDHKTETEAESVISDVLSSTGKQ</sequence>
<dbReference type="RefSeq" id="WP_005045625.1">
    <property type="nucleotide sequence ID" value="NZ_AOME01000079.1"/>
</dbReference>